<gene>
    <name evidence="3" type="ORF">VitviT2T_021567</name>
</gene>
<accession>A0ABY9D7C9</accession>
<evidence type="ECO:0000313" key="4">
    <source>
        <dbReference type="Proteomes" id="UP001227230"/>
    </source>
</evidence>
<dbReference type="Gene3D" id="3.40.50.300">
    <property type="entry name" value="P-loop containing nucleotide triphosphate hydrolases"/>
    <property type="match status" value="1"/>
</dbReference>
<evidence type="ECO:0000259" key="2">
    <source>
        <dbReference type="Pfam" id="PF00931"/>
    </source>
</evidence>
<keyword evidence="1" id="KW-0611">Plant defense</keyword>
<dbReference type="InterPro" id="IPR002182">
    <property type="entry name" value="NB-ARC"/>
</dbReference>
<protein>
    <recommendedName>
        <fullName evidence="2">NB-ARC domain-containing protein</fullName>
    </recommendedName>
</protein>
<proteinExistence type="predicted"/>
<dbReference type="InterPro" id="IPR027417">
    <property type="entry name" value="P-loop_NTPase"/>
</dbReference>
<dbReference type="PANTHER" id="PTHR36766:SF61">
    <property type="entry name" value="NB-ARC DOMAIN DISEASE RESISTANCE PROTEIN"/>
    <property type="match status" value="1"/>
</dbReference>
<dbReference type="PRINTS" id="PR00364">
    <property type="entry name" value="DISEASERSIST"/>
</dbReference>
<dbReference type="InterPro" id="IPR042197">
    <property type="entry name" value="Apaf_helical"/>
</dbReference>
<dbReference type="Proteomes" id="UP001227230">
    <property type="component" value="Chromosome 14"/>
</dbReference>
<feature type="domain" description="NB-ARC" evidence="2">
    <location>
        <begin position="122"/>
        <end position="233"/>
    </location>
</feature>
<organism evidence="3 4">
    <name type="scientific">Vitis vinifera</name>
    <name type="common">Grape</name>
    <dbReference type="NCBI Taxonomy" id="29760"/>
    <lineage>
        <taxon>Eukaryota</taxon>
        <taxon>Viridiplantae</taxon>
        <taxon>Streptophyta</taxon>
        <taxon>Embryophyta</taxon>
        <taxon>Tracheophyta</taxon>
        <taxon>Spermatophyta</taxon>
        <taxon>Magnoliopsida</taxon>
        <taxon>eudicotyledons</taxon>
        <taxon>Gunneridae</taxon>
        <taxon>Pentapetalae</taxon>
        <taxon>rosids</taxon>
        <taxon>Vitales</taxon>
        <taxon>Vitaceae</taxon>
        <taxon>Viteae</taxon>
        <taxon>Vitis</taxon>
    </lineage>
</organism>
<reference evidence="3 4" key="1">
    <citation type="journal article" date="2023" name="Hortic Res">
        <title>The complete reference genome for grapevine (Vitis vinifera L.) genetics and breeding.</title>
        <authorList>
            <person name="Shi X."/>
            <person name="Cao S."/>
            <person name="Wang X."/>
            <person name="Huang S."/>
            <person name="Wang Y."/>
            <person name="Liu Z."/>
            <person name="Liu W."/>
            <person name="Leng X."/>
            <person name="Peng Y."/>
            <person name="Wang N."/>
            <person name="Wang Y."/>
            <person name="Ma Z."/>
            <person name="Xu X."/>
            <person name="Zhang F."/>
            <person name="Xue H."/>
            <person name="Zhong H."/>
            <person name="Wang Y."/>
            <person name="Zhang K."/>
            <person name="Velt A."/>
            <person name="Avia K."/>
            <person name="Holtgrawe D."/>
            <person name="Grimplet J."/>
            <person name="Matus J.T."/>
            <person name="Ware D."/>
            <person name="Wu X."/>
            <person name="Wang H."/>
            <person name="Liu C."/>
            <person name="Fang Y."/>
            <person name="Rustenholz C."/>
            <person name="Cheng Z."/>
            <person name="Xiao H."/>
            <person name="Zhou Y."/>
        </authorList>
    </citation>
    <scope>NUCLEOTIDE SEQUENCE [LARGE SCALE GENOMIC DNA]</scope>
    <source>
        <strain evidence="4">cv. Pinot noir / PN40024</strain>
        <tissue evidence="3">Leaf</tissue>
    </source>
</reference>
<dbReference type="SUPFAM" id="SSF52540">
    <property type="entry name" value="P-loop containing nucleoside triphosphate hydrolases"/>
    <property type="match status" value="1"/>
</dbReference>
<sequence length="371" mass="43139">MMQKMFDEFEYDSLLREAVNEGGIKRKVRHFFSSSNPLAFRFNMGNKMKEVRERLDKVAADPNKFNLKKMGLNGPMPVLNRKRENYSYVRASDVIRRDDDKENMIQLLLHPSDELLIVRIKRIWVCVSDEFDVKRLIKEIFTSATHGTCDDLPIDELARGLKILLILDDVWSKNRDKWLELKALLDGGAKGSKIIITTHDKLVASIMGACPMYEIKGLFDEECLSLFIKCAFKDGQDNLYPRLVRIGKDIVKKCKGLPLAVRTLGDLIFFLRQENVWKRVRDSEIWKLEQKEDDVLLPLKLSYDELPFYLKQCFASCSLFPKNFQFSNFTLIQIVCYSFKMHDLVHDFAILVAKPECNMLNFDSENISIKV</sequence>
<dbReference type="PANTHER" id="PTHR36766">
    <property type="entry name" value="PLANT BROAD-SPECTRUM MILDEW RESISTANCE PROTEIN RPW8"/>
    <property type="match status" value="1"/>
</dbReference>
<dbReference type="Gene3D" id="1.10.8.430">
    <property type="entry name" value="Helical domain of apoptotic protease-activating factors"/>
    <property type="match status" value="1"/>
</dbReference>
<keyword evidence="4" id="KW-1185">Reference proteome</keyword>
<dbReference type="Pfam" id="PF00931">
    <property type="entry name" value="NB-ARC"/>
    <property type="match status" value="1"/>
</dbReference>
<dbReference type="EMBL" id="CP126661">
    <property type="protein sequence ID" value="WKA03460.1"/>
    <property type="molecule type" value="Genomic_DNA"/>
</dbReference>
<name>A0ABY9D7C9_VITVI</name>
<evidence type="ECO:0000256" key="1">
    <source>
        <dbReference type="ARBA" id="ARBA00022821"/>
    </source>
</evidence>
<evidence type="ECO:0000313" key="3">
    <source>
        <dbReference type="EMBL" id="WKA03460.1"/>
    </source>
</evidence>